<name>A0A2U8WBK0_9HYPH</name>
<dbReference type="EMBL" id="CP029550">
    <property type="protein sequence ID" value="AWN43429.1"/>
    <property type="molecule type" value="Genomic_DNA"/>
</dbReference>
<dbReference type="Proteomes" id="UP000245926">
    <property type="component" value="Chromosome"/>
</dbReference>
<proteinExistence type="predicted"/>
<accession>A0A2U8WBK0</accession>
<organism evidence="1 2">
    <name type="scientific">Methylobacterium durans</name>
    <dbReference type="NCBI Taxonomy" id="2202825"/>
    <lineage>
        <taxon>Bacteria</taxon>
        <taxon>Pseudomonadati</taxon>
        <taxon>Pseudomonadota</taxon>
        <taxon>Alphaproteobacteria</taxon>
        <taxon>Hyphomicrobiales</taxon>
        <taxon>Methylobacteriaceae</taxon>
        <taxon>Methylobacterium</taxon>
    </lineage>
</organism>
<reference evidence="2" key="1">
    <citation type="submission" date="2018-05" db="EMBL/GenBank/DDBJ databases">
        <title>Complete Genome Sequence of Methylobacterium sp. 17SD2-17.</title>
        <authorList>
            <person name="Srinivasan S."/>
        </authorList>
    </citation>
    <scope>NUCLEOTIDE SEQUENCE [LARGE SCALE GENOMIC DNA]</scope>
    <source>
        <strain evidence="2">17SD2-17</strain>
    </source>
</reference>
<dbReference type="KEGG" id="mets:DK389_26615"/>
<dbReference type="AlphaFoldDB" id="A0A2U8WBK0"/>
<evidence type="ECO:0000313" key="2">
    <source>
        <dbReference type="Proteomes" id="UP000245926"/>
    </source>
</evidence>
<keyword evidence="2" id="KW-1185">Reference proteome</keyword>
<evidence type="ECO:0000313" key="1">
    <source>
        <dbReference type="EMBL" id="AWN43429.1"/>
    </source>
</evidence>
<protein>
    <submittedName>
        <fullName evidence="1">Uncharacterized protein</fullName>
    </submittedName>
</protein>
<sequence>MRHSGYERDKIVSALLKQFLPSAGGTAWAGEAALRRDIAAARLDGRTIAYLVASAGGELQLAHERSVG</sequence>
<gene>
    <name evidence="1" type="ORF">DK389_26615</name>
</gene>